<keyword evidence="1" id="KW-0732">Signal</keyword>
<name>A0A1F6CIW7_9BACT</name>
<proteinExistence type="predicted"/>
<comment type="caution">
    <text evidence="2">The sequence shown here is derived from an EMBL/GenBank/DDBJ whole genome shotgun (WGS) entry which is preliminary data.</text>
</comment>
<dbReference type="EMBL" id="MFKU01000005">
    <property type="protein sequence ID" value="OGG49058.1"/>
    <property type="molecule type" value="Genomic_DNA"/>
</dbReference>
<feature type="signal peptide" evidence="1">
    <location>
        <begin position="1"/>
        <end position="27"/>
    </location>
</feature>
<protein>
    <submittedName>
        <fullName evidence="2">Uncharacterized protein</fullName>
    </submittedName>
</protein>
<sequence>MRTLKKVLLGAGASALLFGSLAATAFAAPAPCGATHGAFANVNGNFGWLGALGGTPGYHDGAVGQDVGATGYNNSNTDCQG</sequence>
<evidence type="ECO:0000313" key="3">
    <source>
        <dbReference type="Proteomes" id="UP000178815"/>
    </source>
</evidence>
<dbReference type="Proteomes" id="UP000178815">
    <property type="component" value="Unassembled WGS sequence"/>
</dbReference>
<reference evidence="2 3" key="1">
    <citation type="journal article" date="2016" name="Nat. Commun.">
        <title>Thousands of microbial genomes shed light on interconnected biogeochemical processes in an aquifer system.</title>
        <authorList>
            <person name="Anantharaman K."/>
            <person name="Brown C.T."/>
            <person name="Hug L.A."/>
            <person name="Sharon I."/>
            <person name="Castelle C.J."/>
            <person name="Probst A.J."/>
            <person name="Thomas B.C."/>
            <person name="Singh A."/>
            <person name="Wilkins M.J."/>
            <person name="Karaoz U."/>
            <person name="Brodie E.L."/>
            <person name="Williams K.H."/>
            <person name="Hubbard S.S."/>
            <person name="Banfield J.F."/>
        </authorList>
    </citation>
    <scope>NUCLEOTIDE SEQUENCE [LARGE SCALE GENOMIC DNA]</scope>
</reference>
<evidence type="ECO:0000313" key="2">
    <source>
        <dbReference type="EMBL" id="OGG49058.1"/>
    </source>
</evidence>
<dbReference type="STRING" id="1798481.A2678_01160"/>
<organism evidence="2 3">
    <name type="scientific">Candidatus Kaiserbacteria bacterium RIFCSPHIGHO2_01_FULL_53_31</name>
    <dbReference type="NCBI Taxonomy" id="1798481"/>
    <lineage>
        <taxon>Bacteria</taxon>
        <taxon>Candidatus Kaiseribacteriota</taxon>
    </lineage>
</organism>
<feature type="chain" id="PRO_5009523389" evidence="1">
    <location>
        <begin position="28"/>
        <end position="81"/>
    </location>
</feature>
<gene>
    <name evidence="2" type="ORF">A2678_01160</name>
</gene>
<dbReference type="AlphaFoldDB" id="A0A1F6CIW7"/>
<evidence type="ECO:0000256" key="1">
    <source>
        <dbReference type="SAM" id="SignalP"/>
    </source>
</evidence>
<accession>A0A1F6CIW7</accession>